<comment type="caution">
    <text evidence="2">The sequence shown here is derived from an EMBL/GenBank/DDBJ whole genome shotgun (WGS) entry which is preliminary data.</text>
</comment>
<dbReference type="SUPFAM" id="SSF51905">
    <property type="entry name" value="FAD/NAD(P)-binding domain"/>
    <property type="match status" value="1"/>
</dbReference>
<dbReference type="Proteomes" id="UP001597249">
    <property type="component" value="Unassembled WGS sequence"/>
</dbReference>
<sequence>MKIALIGAGPRGLLVLERLVAWQNQTHTPLAVTLYDPFPIGGRVWRRDQDPHLIMNTAAQDITLFFDRTVEAPGPIAPGPDLAQWSRRHAAAFIPEAGGPFAATYAAAAARLGANDYPPRGLYGYYMAWFFAEMQRRRGKGATIAFKQQRVLSVHPGPPYAVTTAAAATTFDGVVMALGTLPNSLTREQAKLQTFADAHQRFYLPPGFPAEGDLDAIGHQDVVILRGLGLSFFDFVSRLTEGRGGRFTRQTDGTLAYHESGQEPHLVAGSRRGLPYHAKARNEKAPGEQWPARFLTTQRLKNWQAAGPIQGQQFWRELQHEAEFVYYTLKLSATLTAGDLAAFQSDFLQQPKQAVAALGLPPEELLDWDTLTQLPAGDLQPALQAYLAKDAAAALQGSKTGPLTAALEVLRDMRDAIRQVVSRGLLSDDQYLDFFLRWFNGLNDFLSIGPPAVRIEQLLALSQAGIITFLPPQMTITTKGSHFIAGSGADKAFQAPGTALIEARVPAPNASAAESPLLAQLLHDGMATLYELQLAGDRRFQSGAVLVDQATAQLLDAHRQPQGPLFFWGVPTEGVNWLTTASPRPYVNDINLRLASRIARQLLTQANAPR</sequence>
<evidence type="ECO:0000313" key="3">
    <source>
        <dbReference type="Proteomes" id="UP001597249"/>
    </source>
</evidence>
<accession>A0ABW4B861</accession>
<evidence type="ECO:0000259" key="1">
    <source>
        <dbReference type="Pfam" id="PF13454"/>
    </source>
</evidence>
<organism evidence="2 3">
    <name type="scientific">Lacticaseibacillus jixianensis</name>
    <dbReference type="NCBI Taxonomy" id="2486012"/>
    <lineage>
        <taxon>Bacteria</taxon>
        <taxon>Bacillati</taxon>
        <taxon>Bacillota</taxon>
        <taxon>Bacilli</taxon>
        <taxon>Lactobacillales</taxon>
        <taxon>Lactobacillaceae</taxon>
        <taxon>Lacticaseibacillus</taxon>
    </lineage>
</organism>
<protein>
    <submittedName>
        <fullName evidence="2">FAD/NAD(P)-binding protein</fullName>
    </submittedName>
</protein>
<evidence type="ECO:0000313" key="2">
    <source>
        <dbReference type="EMBL" id="MFD1392352.1"/>
    </source>
</evidence>
<feature type="domain" description="FAD-dependent urate hydroxylase HpyO/Asp monooxygenase CreE-like FAD/NAD(P)-binding" evidence="1">
    <location>
        <begin position="4"/>
        <end position="180"/>
    </location>
</feature>
<dbReference type="PANTHER" id="PTHR40254">
    <property type="entry name" value="BLR0577 PROTEIN"/>
    <property type="match status" value="1"/>
</dbReference>
<dbReference type="RefSeq" id="WP_125585308.1">
    <property type="nucleotide sequence ID" value="NZ_JBHTMO010000003.1"/>
</dbReference>
<reference evidence="3" key="1">
    <citation type="journal article" date="2019" name="Int. J. Syst. Evol. Microbiol.">
        <title>The Global Catalogue of Microorganisms (GCM) 10K type strain sequencing project: providing services to taxonomists for standard genome sequencing and annotation.</title>
        <authorList>
            <consortium name="The Broad Institute Genomics Platform"/>
            <consortium name="The Broad Institute Genome Sequencing Center for Infectious Disease"/>
            <person name="Wu L."/>
            <person name="Ma J."/>
        </authorList>
    </citation>
    <scope>NUCLEOTIDE SEQUENCE [LARGE SCALE GENOMIC DNA]</scope>
    <source>
        <strain evidence="3">CCM 8911</strain>
    </source>
</reference>
<dbReference type="PANTHER" id="PTHR40254:SF1">
    <property type="entry name" value="BLR0577 PROTEIN"/>
    <property type="match status" value="1"/>
</dbReference>
<proteinExistence type="predicted"/>
<gene>
    <name evidence="2" type="ORF">ACFQ3L_01970</name>
</gene>
<dbReference type="InterPro" id="IPR036188">
    <property type="entry name" value="FAD/NAD-bd_sf"/>
</dbReference>
<dbReference type="InterPro" id="IPR052189">
    <property type="entry name" value="L-asp_N-monooxygenase_NS-form"/>
</dbReference>
<dbReference type="Pfam" id="PF13454">
    <property type="entry name" value="NAD_binding_9"/>
    <property type="match status" value="1"/>
</dbReference>
<name>A0ABW4B861_9LACO</name>
<keyword evidence="3" id="KW-1185">Reference proteome</keyword>
<dbReference type="InterPro" id="IPR038732">
    <property type="entry name" value="HpyO/CreE_NAD-binding"/>
</dbReference>
<dbReference type="EMBL" id="JBHTMO010000003">
    <property type="protein sequence ID" value="MFD1392352.1"/>
    <property type="molecule type" value="Genomic_DNA"/>
</dbReference>